<dbReference type="EMBL" id="CP157355">
    <property type="protein sequence ID" value="XBL99297.1"/>
    <property type="molecule type" value="Genomic_DNA"/>
</dbReference>
<evidence type="ECO:0000313" key="2">
    <source>
        <dbReference type="EMBL" id="XBL99297.1"/>
    </source>
</evidence>
<keyword evidence="1" id="KW-0732">Signal</keyword>
<dbReference type="AlphaFoldDB" id="A0AAU7F6T0"/>
<accession>A0AAU7F6T0</accession>
<evidence type="ECO:0000256" key="1">
    <source>
        <dbReference type="SAM" id="SignalP"/>
    </source>
</evidence>
<dbReference type="RefSeq" id="WP_348943727.1">
    <property type="nucleotide sequence ID" value="NZ_CP157355.1"/>
</dbReference>
<dbReference type="KEGG" id="cmav:ABHF33_09420"/>
<feature type="signal peptide" evidence="1">
    <location>
        <begin position="1"/>
        <end position="27"/>
    </location>
</feature>
<name>A0AAU7F6T0_9NEIS</name>
<evidence type="ECO:0008006" key="3">
    <source>
        <dbReference type="Google" id="ProtNLM"/>
    </source>
</evidence>
<feature type="chain" id="PRO_5043324654" description="Inhibitor I9 domain-containing protein" evidence="1">
    <location>
        <begin position="28"/>
        <end position="122"/>
    </location>
</feature>
<organism evidence="2">
    <name type="scientific">Chitinibacter mangrovi</name>
    <dbReference type="NCBI Taxonomy" id="3153927"/>
    <lineage>
        <taxon>Bacteria</taxon>
        <taxon>Pseudomonadati</taxon>
        <taxon>Pseudomonadota</taxon>
        <taxon>Betaproteobacteria</taxon>
        <taxon>Neisseriales</taxon>
        <taxon>Chitinibacteraceae</taxon>
        <taxon>Chitinibacter</taxon>
    </lineage>
</organism>
<dbReference type="PROSITE" id="PS51257">
    <property type="entry name" value="PROKAR_LIPOPROTEIN"/>
    <property type="match status" value="1"/>
</dbReference>
<proteinExistence type="predicted"/>
<gene>
    <name evidence="2" type="ORF">ABHF33_09420</name>
</gene>
<reference evidence="2" key="1">
    <citation type="submission" date="2024-05" db="EMBL/GenBank/DDBJ databases">
        <authorList>
            <person name="Yang L."/>
            <person name="Pan L."/>
        </authorList>
    </citation>
    <scope>NUCLEOTIDE SEQUENCE</scope>
    <source>
        <strain evidence="2">FCG-7</strain>
    </source>
</reference>
<sequence length="122" mass="13160">MLKNCTDLLKKIALLLSCCAISACVTAGNSNTLPSSPKAALIERVIVQLKSPTDPASQIARLAEHYQLGMEYERDMGSQFYVATLKPALSNDSLQPYLAQIAQDPAVASIEADLPMHTMPVQ</sequence>
<protein>
    <recommendedName>
        <fullName evidence="3">Inhibitor I9 domain-containing protein</fullName>
    </recommendedName>
</protein>